<evidence type="ECO:0000256" key="8">
    <source>
        <dbReference type="ARBA" id="ARBA00022786"/>
    </source>
</evidence>
<comment type="subcellular location">
    <subcellularLocation>
        <location evidence="2">Membrane</location>
        <topology evidence="2">Multi-pass membrane protein</topology>
    </subcellularLocation>
</comment>
<feature type="region of interest" description="Disordered" evidence="14">
    <location>
        <begin position="930"/>
        <end position="1006"/>
    </location>
</feature>
<gene>
    <name evidence="17" type="ORF">Vafri_21230</name>
</gene>
<feature type="domain" description="RING-type" evidence="16">
    <location>
        <begin position="799"/>
        <end position="840"/>
    </location>
</feature>
<keyword evidence="9" id="KW-0862">Zinc</keyword>
<evidence type="ECO:0000256" key="9">
    <source>
        <dbReference type="ARBA" id="ARBA00022833"/>
    </source>
</evidence>
<keyword evidence="8" id="KW-0833">Ubl conjugation pathway</keyword>
<dbReference type="GO" id="GO:0016020">
    <property type="term" value="C:membrane"/>
    <property type="evidence" value="ECO:0007669"/>
    <property type="project" value="UniProtKB-SubCell"/>
</dbReference>
<dbReference type="InterPro" id="IPR013083">
    <property type="entry name" value="Znf_RING/FYVE/PHD"/>
</dbReference>
<dbReference type="GO" id="GO:0006511">
    <property type="term" value="P:ubiquitin-dependent protein catabolic process"/>
    <property type="evidence" value="ECO:0007669"/>
    <property type="project" value="TreeGrafter"/>
</dbReference>
<dbReference type="InterPro" id="IPR001841">
    <property type="entry name" value="Znf_RING"/>
</dbReference>
<protein>
    <recommendedName>
        <fullName evidence="3">RING-type E3 ubiquitin transferase</fullName>
        <ecNumber evidence="3">2.3.2.27</ecNumber>
    </recommendedName>
</protein>
<evidence type="ECO:0000256" key="7">
    <source>
        <dbReference type="ARBA" id="ARBA00022771"/>
    </source>
</evidence>
<dbReference type="PROSITE" id="PS00022">
    <property type="entry name" value="EGF_1"/>
    <property type="match status" value="1"/>
</dbReference>
<name>A0A8J4BVC2_9CHLO</name>
<keyword evidence="6" id="KW-0479">Metal-binding</keyword>
<evidence type="ECO:0000256" key="3">
    <source>
        <dbReference type="ARBA" id="ARBA00012483"/>
    </source>
</evidence>
<keyword evidence="18" id="KW-1185">Reference proteome</keyword>
<dbReference type="PANTHER" id="PTHR45977">
    <property type="entry name" value="TARGET OF ERK KINASE MPK-1"/>
    <property type="match status" value="1"/>
</dbReference>
<keyword evidence="12" id="KW-1015">Disulfide bond</keyword>
<accession>A0A8J4BVC2</accession>
<comment type="caution">
    <text evidence="12">Lacks conserved residue(s) required for the propagation of feature annotation.</text>
</comment>
<evidence type="ECO:0000256" key="4">
    <source>
        <dbReference type="ARBA" id="ARBA00022679"/>
    </source>
</evidence>
<keyword evidence="10" id="KW-1133">Transmembrane helix</keyword>
<evidence type="ECO:0000256" key="14">
    <source>
        <dbReference type="SAM" id="MobiDB-lite"/>
    </source>
</evidence>
<dbReference type="InterPro" id="IPR000742">
    <property type="entry name" value="EGF"/>
</dbReference>
<comment type="caution">
    <text evidence="17">The sequence shown here is derived from an EMBL/GenBank/DDBJ whole genome shotgun (WGS) entry which is preliminary data.</text>
</comment>
<feature type="disulfide bond" evidence="12">
    <location>
        <begin position="438"/>
        <end position="448"/>
    </location>
</feature>
<keyword evidence="5" id="KW-0812">Transmembrane</keyword>
<dbReference type="EMBL" id="BNCO01000107">
    <property type="protein sequence ID" value="GIL67976.1"/>
    <property type="molecule type" value="Genomic_DNA"/>
</dbReference>
<feature type="region of interest" description="Disordered" evidence="14">
    <location>
        <begin position="848"/>
        <end position="907"/>
    </location>
</feature>
<feature type="compositionally biased region" description="Low complexity" evidence="14">
    <location>
        <begin position="782"/>
        <end position="792"/>
    </location>
</feature>
<dbReference type="Pfam" id="PF13639">
    <property type="entry name" value="zf-RING_2"/>
    <property type="match status" value="1"/>
</dbReference>
<dbReference type="Proteomes" id="UP000747399">
    <property type="component" value="Unassembled WGS sequence"/>
</dbReference>
<evidence type="ECO:0000256" key="13">
    <source>
        <dbReference type="PROSITE-ProRule" id="PRU00175"/>
    </source>
</evidence>
<dbReference type="PROSITE" id="PS01186">
    <property type="entry name" value="EGF_2"/>
    <property type="match status" value="2"/>
</dbReference>
<dbReference type="GO" id="GO:0008270">
    <property type="term" value="F:zinc ion binding"/>
    <property type="evidence" value="ECO:0007669"/>
    <property type="project" value="UniProtKB-KW"/>
</dbReference>
<evidence type="ECO:0000256" key="6">
    <source>
        <dbReference type="ARBA" id="ARBA00022723"/>
    </source>
</evidence>
<evidence type="ECO:0000259" key="15">
    <source>
        <dbReference type="PROSITE" id="PS50026"/>
    </source>
</evidence>
<feature type="disulfide bond" evidence="12">
    <location>
        <begin position="477"/>
        <end position="486"/>
    </location>
</feature>
<evidence type="ECO:0000256" key="11">
    <source>
        <dbReference type="ARBA" id="ARBA00023136"/>
    </source>
</evidence>
<comment type="catalytic activity">
    <reaction evidence="1">
        <text>S-ubiquitinyl-[E2 ubiquitin-conjugating enzyme]-L-cysteine + [acceptor protein]-L-lysine = [E2 ubiquitin-conjugating enzyme]-L-cysteine + N(6)-ubiquitinyl-[acceptor protein]-L-lysine.</text>
        <dbReference type="EC" id="2.3.2.27"/>
    </reaction>
</comment>
<dbReference type="SUPFAM" id="SSF57850">
    <property type="entry name" value="RING/U-box"/>
    <property type="match status" value="1"/>
</dbReference>
<dbReference type="Gene3D" id="3.30.40.10">
    <property type="entry name" value="Zinc/RING finger domain, C3HC4 (zinc finger)"/>
    <property type="match status" value="1"/>
</dbReference>
<evidence type="ECO:0000256" key="2">
    <source>
        <dbReference type="ARBA" id="ARBA00004141"/>
    </source>
</evidence>
<feature type="domain" description="EGF-like" evidence="15">
    <location>
        <begin position="434"/>
        <end position="487"/>
    </location>
</feature>
<evidence type="ECO:0000256" key="1">
    <source>
        <dbReference type="ARBA" id="ARBA00000900"/>
    </source>
</evidence>
<dbReference type="AlphaFoldDB" id="A0A8J4BVC2"/>
<keyword evidence="4" id="KW-0808">Transferase</keyword>
<evidence type="ECO:0000256" key="12">
    <source>
        <dbReference type="PROSITE-ProRule" id="PRU00076"/>
    </source>
</evidence>
<evidence type="ECO:0000313" key="18">
    <source>
        <dbReference type="Proteomes" id="UP000747399"/>
    </source>
</evidence>
<keyword evidence="12" id="KW-0245">EGF-like domain</keyword>
<dbReference type="PROSITE" id="PS50089">
    <property type="entry name" value="ZF_RING_2"/>
    <property type="match status" value="1"/>
</dbReference>
<keyword evidence="11" id="KW-0472">Membrane</keyword>
<dbReference type="GO" id="GO:0061630">
    <property type="term" value="F:ubiquitin protein ligase activity"/>
    <property type="evidence" value="ECO:0007669"/>
    <property type="project" value="UniProtKB-EC"/>
</dbReference>
<evidence type="ECO:0000256" key="5">
    <source>
        <dbReference type="ARBA" id="ARBA00022692"/>
    </source>
</evidence>
<organism evidence="17 18">
    <name type="scientific">Volvox africanus</name>
    <dbReference type="NCBI Taxonomy" id="51714"/>
    <lineage>
        <taxon>Eukaryota</taxon>
        <taxon>Viridiplantae</taxon>
        <taxon>Chlorophyta</taxon>
        <taxon>core chlorophytes</taxon>
        <taxon>Chlorophyceae</taxon>
        <taxon>CS clade</taxon>
        <taxon>Chlamydomonadales</taxon>
        <taxon>Volvocaceae</taxon>
        <taxon>Volvox</taxon>
    </lineage>
</organism>
<evidence type="ECO:0000313" key="17">
    <source>
        <dbReference type="EMBL" id="GIL67976.1"/>
    </source>
</evidence>
<feature type="region of interest" description="Disordered" evidence="14">
    <location>
        <begin position="771"/>
        <end position="795"/>
    </location>
</feature>
<evidence type="ECO:0000256" key="10">
    <source>
        <dbReference type="ARBA" id="ARBA00022989"/>
    </source>
</evidence>
<dbReference type="SMART" id="SM00184">
    <property type="entry name" value="RING"/>
    <property type="match status" value="1"/>
</dbReference>
<dbReference type="PROSITE" id="PS50026">
    <property type="entry name" value="EGF_3"/>
    <property type="match status" value="1"/>
</dbReference>
<sequence>MPRYNRSIFQQKKSFRGKCPCMRNILKAQHHCGILFAVLVLVFAIPAHGACINATTEVLKYGEATYSNSSCRYWMLSQSDIDVAYSCPQASGDVYLLFEFWKLEGDNSTARRSPGTVHFLVARGTQPEVSKLGTRLSFRPEVANPLDGQSGTWRDAVGVATGRSHQRIVVPINATSMNGRDWYVTVANLNDSDVAYAFQVNCILVNKSNPAPCPRPAVDQPPCGGPRMGTCVNPPQGVARPELNQVCNCTSGWGDVDCKTPAPLLSNGEVVSKILEPDEWAYWQFTVPMPSSAVENKANAEPVVLVEMSRDGNGIAADGTMGTGAARPGYGGDPILLVMPKKASESNRVPYSNDSLSYGDLTSARLQQNFHFKILRDLQHYMAVQSSADNSTRTLSFYVAVYNYRSSSRLPGGLLYQTANVTLRVRWRSLDMSNDTLCPNNCYGRGTCRDPDAYTGFSKTLPTGGNILPTTDFDCTCQQGYGGPLCEGTINNLIISTRGDTASGTLMPGQWAFSVVTIDPSRFDVKSDVMRMEWTVQDNSIPDPWTYYHALLTVNYAAFPRVPPAPSSSDEVFTRGLVRSYDQIYTRDDRKWHPIQFAELESGASYVLGLYNSDYVQKGTYKYTLKVIIPSLSSTWLQPYMSVVLGVSASLILCLLMTLCRRILQRYGWGPFRQRATDAGDLTDGGGNMFVQQGGQTQPRQRGVPANIIDTFHSYEYQATRAEKVQLAKSRPEAQQSAAVTAQGRSNVELSQLRTAGRPAAAAAAAVMAHSSKPVGSDSGTSAVEGGSASGDSSEEPQCAVCLCEYEGGEVITKLPCKHEFHGTCIRKWLQTHYTCPICRISLLSDRHKPEPATEEDDQTAGPRTPQQPLPQPQAQQTREHEQQRQTLAVAPPQPPGGQQPWAPSLPLANGQEEVTAAAYGATIAAANGSGGGGRAMEPPMVVPMQAPPSSSTPAEAGAGASRLGLLTRLRDGPRRSSPPRQDASLEPVEMLQCSSSLRVPRTDGP</sequence>
<evidence type="ECO:0000259" key="16">
    <source>
        <dbReference type="PROSITE" id="PS50089"/>
    </source>
</evidence>
<dbReference type="PANTHER" id="PTHR45977:SF4">
    <property type="entry name" value="RING-TYPE DOMAIN-CONTAINING PROTEIN"/>
    <property type="match status" value="1"/>
</dbReference>
<proteinExistence type="predicted"/>
<dbReference type="GO" id="GO:0016567">
    <property type="term" value="P:protein ubiquitination"/>
    <property type="evidence" value="ECO:0007669"/>
    <property type="project" value="TreeGrafter"/>
</dbReference>
<dbReference type="EC" id="2.3.2.27" evidence="3"/>
<dbReference type="CDD" id="cd16472">
    <property type="entry name" value="RING-H2_RNF38-like"/>
    <property type="match status" value="1"/>
</dbReference>
<keyword evidence="7 13" id="KW-0863">Zinc-finger</keyword>
<reference evidence="17" key="1">
    <citation type="journal article" date="2021" name="Proc. Natl. Acad. Sci. U.S.A.">
        <title>Three genomes in the algal genus Volvox reveal the fate of a haploid sex-determining region after a transition to homothallism.</title>
        <authorList>
            <person name="Yamamoto K."/>
            <person name="Hamaji T."/>
            <person name="Kawai-Toyooka H."/>
            <person name="Matsuzaki R."/>
            <person name="Takahashi F."/>
            <person name="Nishimura Y."/>
            <person name="Kawachi M."/>
            <person name="Noguchi H."/>
            <person name="Minakuchi Y."/>
            <person name="Umen J.G."/>
            <person name="Toyoda A."/>
            <person name="Nozaki H."/>
        </authorList>
    </citation>
    <scope>NUCLEOTIDE SEQUENCE</scope>
    <source>
        <strain evidence="17">NIES-3780</strain>
    </source>
</reference>